<dbReference type="GO" id="GO:0004930">
    <property type="term" value="F:G protein-coupled receptor activity"/>
    <property type="evidence" value="ECO:0007669"/>
    <property type="project" value="UniProtKB-KW"/>
</dbReference>
<dbReference type="SUPFAM" id="SSF81321">
    <property type="entry name" value="Family A G protein-coupled receptor-like"/>
    <property type="match status" value="1"/>
</dbReference>
<evidence type="ECO:0000256" key="9">
    <source>
        <dbReference type="ARBA" id="ARBA00023170"/>
    </source>
</evidence>
<keyword evidence="2 12" id="KW-1003">Cell membrane</keyword>
<feature type="transmembrane region" description="Helical" evidence="12">
    <location>
        <begin position="31"/>
        <end position="54"/>
    </location>
</feature>
<dbReference type="PANTHER" id="PTHR26453">
    <property type="entry name" value="OLFACTORY RECEPTOR"/>
    <property type="match status" value="1"/>
</dbReference>
<dbReference type="OrthoDB" id="9975554at2759"/>
<evidence type="ECO:0000256" key="1">
    <source>
        <dbReference type="ARBA" id="ARBA00004651"/>
    </source>
</evidence>
<dbReference type="Pfam" id="PF13853">
    <property type="entry name" value="7tm_4"/>
    <property type="match status" value="1"/>
</dbReference>
<dbReference type="PROSITE" id="PS00237">
    <property type="entry name" value="G_PROTEIN_RECEP_F1_1"/>
    <property type="match status" value="1"/>
</dbReference>
<dbReference type="PROSITE" id="PS50262">
    <property type="entry name" value="G_PROTEIN_RECEP_F1_2"/>
    <property type="match status" value="1"/>
</dbReference>
<reference evidence="15" key="1">
    <citation type="submission" date="2025-08" db="UniProtKB">
        <authorList>
            <consortium name="RefSeq"/>
        </authorList>
    </citation>
    <scope>IDENTIFICATION</scope>
</reference>
<proteinExistence type="inferred from homology"/>
<evidence type="ECO:0000256" key="8">
    <source>
        <dbReference type="ARBA" id="ARBA00023136"/>
    </source>
</evidence>
<dbReference type="GeneID" id="103211992"/>
<feature type="transmembrane region" description="Helical" evidence="12">
    <location>
        <begin position="66"/>
        <end position="85"/>
    </location>
</feature>
<dbReference type="GO" id="GO:0004984">
    <property type="term" value="F:olfactory receptor activity"/>
    <property type="evidence" value="ECO:0007669"/>
    <property type="project" value="InterPro"/>
</dbReference>
<evidence type="ECO:0000256" key="2">
    <source>
        <dbReference type="ARBA" id="ARBA00022475"/>
    </source>
</evidence>
<evidence type="ECO:0000256" key="7">
    <source>
        <dbReference type="ARBA" id="ARBA00023040"/>
    </source>
</evidence>
<feature type="transmembrane region" description="Helical" evidence="12">
    <location>
        <begin position="97"/>
        <end position="116"/>
    </location>
</feature>
<gene>
    <name evidence="15" type="primary">LOC103211992</name>
</gene>
<sequence length="311" mass="35313">MKHQEKPTEENRTQWMEFVLVGFADMPRLQWFLFGLFLIIYIIILVSNGTIFLITKMDSALQSPMYYFLANFSFLEICYVSVTLPRMLMNLATQRRTISLIACAIQMYFVLIFASTECSLLTVMAYDRYVAICNPLHYPLVMNHRVCIQLVSVSWIPGIPIQIGQTCQVFSLNFCGSNQIDHFFCDMPPVFKLACGDTFVNEMLLCIVLVFYGMIPLLLIVGSYTKIISTILKLPSATTRAKAFSTCSSHLTVVVLFFGSAIITYLRPSHSGGASKVLSLFYTILIPMLNPMIYTLRNKDVIMALRKLLCI</sequence>
<feature type="transmembrane region" description="Helical" evidence="12">
    <location>
        <begin position="277"/>
        <end position="296"/>
    </location>
</feature>
<keyword evidence="4 11" id="KW-0812">Transmembrane</keyword>
<keyword evidence="5 12" id="KW-0552">Olfaction</keyword>
<dbReference type="CDD" id="cd15225">
    <property type="entry name" value="7tmA_OR10A-like"/>
    <property type="match status" value="1"/>
</dbReference>
<dbReference type="Proteomes" id="UP000694850">
    <property type="component" value="Unplaced"/>
</dbReference>
<comment type="subcellular location">
    <subcellularLocation>
        <location evidence="1 12">Cell membrane</location>
        <topology evidence="1 12">Multi-pass membrane protein</topology>
    </subcellularLocation>
</comment>
<organism evidence="14 15">
    <name type="scientific">Orycteropus afer afer</name>
    <dbReference type="NCBI Taxonomy" id="1230840"/>
    <lineage>
        <taxon>Eukaryota</taxon>
        <taxon>Metazoa</taxon>
        <taxon>Chordata</taxon>
        <taxon>Craniata</taxon>
        <taxon>Vertebrata</taxon>
        <taxon>Euteleostomi</taxon>
        <taxon>Mammalia</taxon>
        <taxon>Eutheria</taxon>
        <taxon>Afrotheria</taxon>
        <taxon>Tubulidentata</taxon>
        <taxon>Orycteropodidae</taxon>
        <taxon>Orycteropus</taxon>
    </lineage>
</organism>
<dbReference type="InterPro" id="IPR000725">
    <property type="entry name" value="Olfact_rcpt"/>
</dbReference>
<name>A0A8B7B9D5_ORYAF</name>
<feature type="domain" description="G-protein coupled receptors family 1 profile" evidence="13">
    <location>
        <begin position="47"/>
        <end position="294"/>
    </location>
</feature>
<dbReference type="AlphaFoldDB" id="A0A8B7B9D5"/>
<dbReference type="RefSeq" id="XP_007956182.1">
    <property type="nucleotide sequence ID" value="XM_007957991.2"/>
</dbReference>
<dbReference type="InterPro" id="IPR000276">
    <property type="entry name" value="GPCR_Rhodpsn"/>
</dbReference>
<keyword evidence="14" id="KW-1185">Reference proteome</keyword>
<evidence type="ECO:0000256" key="6">
    <source>
        <dbReference type="ARBA" id="ARBA00022989"/>
    </source>
</evidence>
<evidence type="ECO:0000259" key="13">
    <source>
        <dbReference type="PROSITE" id="PS50262"/>
    </source>
</evidence>
<evidence type="ECO:0000313" key="14">
    <source>
        <dbReference type="Proteomes" id="UP000694850"/>
    </source>
</evidence>
<keyword evidence="7 11" id="KW-0297">G-protein coupled receptor</keyword>
<keyword evidence="3 12" id="KW-0716">Sensory transduction</keyword>
<dbReference type="FunFam" id="1.20.1070.10:FF:000001">
    <property type="entry name" value="Olfactory receptor"/>
    <property type="match status" value="1"/>
</dbReference>
<dbReference type="PRINTS" id="PR00245">
    <property type="entry name" value="OLFACTORYR"/>
</dbReference>
<evidence type="ECO:0000256" key="3">
    <source>
        <dbReference type="ARBA" id="ARBA00022606"/>
    </source>
</evidence>
<keyword evidence="10 11" id="KW-0807">Transducer</keyword>
<feature type="transmembrane region" description="Helical" evidence="12">
    <location>
        <begin position="199"/>
        <end position="222"/>
    </location>
</feature>
<evidence type="ECO:0000256" key="5">
    <source>
        <dbReference type="ARBA" id="ARBA00022725"/>
    </source>
</evidence>
<evidence type="ECO:0000256" key="12">
    <source>
        <dbReference type="RuleBase" id="RU363047"/>
    </source>
</evidence>
<keyword evidence="6 12" id="KW-1133">Transmembrane helix</keyword>
<evidence type="ECO:0000256" key="11">
    <source>
        <dbReference type="RuleBase" id="RU000688"/>
    </source>
</evidence>
<keyword evidence="8 12" id="KW-0472">Membrane</keyword>
<accession>A0A8B7B9D5</accession>
<dbReference type="PRINTS" id="PR00237">
    <property type="entry name" value="GPCRRHODOPSN"/>
</dbReference>
<keyword evidence="9 11" id="KW-0675">Receptor</keyword>
<dbReference type="Gene3D" id="1.20.1070.10">
    <property type="entry name" value="Rhodopsin 7-helix transmembrane proteins"/>
    <property type="match status" value="1"/>
</dbReference>
<feature type="transmembrane region" description="Helical" evidence="12">
    <location>
        <begin position="243"/>
        <end position="265"/>
    </location>
</feature>
<comment type="similarity">
    <text evidence="11">Belongs to the G-protein coupled receptor 1 family.</text>
</comment>
<protein>
    <recommendedName>
        <fullName evidence="12">Olfactory receptor</fullName>
    </recommendedName>
</protein>
<evidence type="ECO:0000313" key="15">
    <source>
        <dbReference type="RefSeq" id="XP_007956182.1"/>
    </source>
</evidence>
<evidence type="ECO:0000256" key="4">
    <source>
        <dbReference type="ARBA" id="ARBA00022692"/>
    </source>
</evidence>
<dbReference type="InterPro" id="IPR017452">
    <property type="entry name" value="GPCR_Rhodpsn_7TM"/>
</dbReference>
<evidence type="ECO:0000256" key="10">
    <source>
        <dbReference type="ARBA" id="ARBA00023224"/>
    </source>
</evidence>
<dbReference type="GO" id="GO:0005886">
    <property type="term" value="C:plasma membrane"/>
    <property type="evidence" value="ECO:0007669"/>
    <property type="project" value="UniProtKB-SubCell"/>
</dbReference>